<dbReference type="Gene3D" id="3.30.420.40">
    <property type="match status" value="2"/>
</dbReference>
<proteinExistence type="inferred from homology"/>
<name>A0A1G2BR04_9BACT</name>
<evidence type="ECO:0000256" key="2">
    <source>
        <dbReference type="ARBA" id="ARBA00022618"/>
    </source>
</evidence>
<evidence type="ECO:0000256" key="3">
    <source>
        <dbReference type="ARBA" id="ARBA00023136"/>
    </source>
</evidence>
<dbReference type="PANTHER" id="PTHR32432:SF4">
    <property type="entry name" value="CELL DIVISION PROTEIN FTSA"/>
    <property type="match status" value="1"/>
</dbReference>
<keyword evidence="2 5" id="KW-0132">Cell division</keyword>
<dbReference type="CDD" id="cd24048">
    <property type="entry name" value="ASKHA_NBD_FtsA"/>
    <property type="match status" value="1"/>
</dbReference>
<dbReference type="PANTHER" id="PTHR32432">
    <property type="entry name" value="CELL DIVISION PROTEIN FTSA-RELATED"/>
    <property type="match status" value="1"/>
</dbReference>
<gene>
    <name evidence="5" type="primary">ftsA</name>
    <name evidence="8" type="ORF">A3B30_00800</name>
</gene>
<evidence type="ECO:0000313" key="8">
    <source>
        <dbReference type="EMBL" id="OGY90637.1"/>
    </source>
</evidence>
<comment type="caution">
    <text evidence="8">The sequence shown here is derived from an EMBL/GenBank/DDBJ whole genome shotgun (WGS) entry which is preliminary data.</text>
</comment>
<evidence type="ECO:0000256" key="4">
    <source>
        <dbReference type="ARBA" id="ARBA00023306"/>
    </source>
</evidence>
<organism evidence="8 9">
    <name type="scientific">Candidatus Komeilibacteria bacterium RIFCSPLOWO2_01_FULL_52_15</name>
    <dbReference type="NCBI Taxonomy" id="1798551"/>
    <lineage>
        <taxon>Bacteria</taxon>
        <taxon>Candidatus Komeiliibacteriota</taxon>
    </lineage>
</organism>
<dbReference type="Gene3D" id="3.30.1490.110">
    <property type="match status" value="1"/>
</dbReference>
<dbReference type="Pfam" id="PF14450">
    <property type="entry name" value="FtsA"/>
    <property type="match status" value="1"/>
</dbReference>
<dbReference type="SUPFAM" id="SSF53067">
    <property type="entry name" value="Actin-like ATPase domain"/>
    <property type="match status" value="2"/>
</dbReference>
<accession>A0A1G2BR04</accession>
<evidence type="ECO:0000256" key="5">
    <source>
        <dbReference type="HAMAP-Rule" id="MF_02033"/>
    </source>
</evidence>
<dbReference type="InterPro" id="IPR020823">
    <property type="entry name" value="Cell_div_FtsA"/>
</dbReference>
<dbReference type="EMBL" id="MHKM01000039">
    <property type="protein sequence ID" value="OGY90637.1"/>
    <property type="molecule type" value="Genomic_DNA"/>
</dbReference>
<comment type="subcellular location">
    <subcellularLocation>
        <location evidence="5">Cell membrane</location>
        <topology evidence="5">Peripheral membrane protein</topology>
        <orientation evidence="5">Cytoplasmic side</orientation>
    </subcellularLocation>
    <text evidence="5">Localizes to the Z ring in an FtsZ-dependent manner. Targeted to the membrane through a conserved C-terminal amphipathic helix.</text>
</comment>
<dbReference type="SMART" id="SM00842">
    <property type="entry name" value="FtsA"/>
    <property type="match status" value="1"/>
</dbReference>
<dbReference type="InterPro" id="IPR043129">
    <property type="entry name" value="ATPase_NBD"/>
</dbReference>
<comment type="subunit">
    <text evidence="5">Self-interacts. Interacts with FtsZ.</text>
</comment>
<evidence type="ECO:0000259" key="7">
    <source>
        <dbReference type="SMART" id="SM00842"/>
    </source>
</evidence>
<dbReference type="HAMAP" id="MF_02033">
    <property type="entry name" value="FtsA"/>
    <property type="match status" value="1"/>
</dbReference>
<keyword evidence="1 5" id="KW-1003">Cell membrane</keyword>
<sequence>MKHQQTITGIDIGTHAIRIVVGTPLENGTYQIIGVGEAPSRGVTKGMITDLEETVTSLSEAIEKAERMIGGQLSQVVVGVNGSHVRVVHSQGVVAVGKPNGEVQPSDVQRAVEQSQAVAAAPNYEILHIIPKFFNLDNQLHLKDPLGMTGIKLEAHTQVILGLGSQVKNLTKCMYRTQLDVEGMVFSPLACAQAVLSKRQRDLGVALVNIGGGTTSVAVYEEGDLLHAAVIPLGSDHVTADLAIGLRVAMEIAERVKQDHETIVASKVSKRDEIDVAKYSAEEMPRTMISKKMIAEIIEARLREIFSLVNQELAKVGKAKKLPAGIVLTGGGSRQQGILDFAKEELKLPVFLGSVDSVFTPIDKVKEPEFSTAFGLVTYSEGEPMHERQSTFGFLSRATDAITRRLRGLLPK</sequence>
<evidence type="ECO:0000256" key="1">
    <source>
        <dbReference type="ARBA" id="ARBA00022475"/>
    </source>
</evidence>
<dbReference type="InterPro" id="IPR050696">
    <property type="entry name" value="FtsA/MreB"/>
</dbReference>
<comment type="similarity">
    <text evidence="5 6">Belongs to the FtsA/MreB family.</text>
</comment>
<evidence type="ECO:0000256" key="6">
    <source>
        <dbReference type="PIRNR" id="PIRNR003101"/>
    </source>
</evidence>
<dbReference type="GO" id="GO:0009898">
    <property type="term" value="C:cytoplasmic side of plasma membrane"/>
    <property type="evidence" value="ECO:0007669"/>
    <property type="project" value="UniProtKB-UniRule"/>
</dbReference>
<feature type="domain" description="SHS2" evidence="7">
    <location>
        <begin position="7"/>
        <end position="195"/>
    </location>
</feature>
<dbReference type="GO" id="GO:0043093">
    <property type="term" value="P:FtsZ-dependent cytokinesis"/>
    <property type="evidence" value="ECO:0007669"/>
    <property type="project" value="UniProtKB-UniRule"/>
</dbReference>
<dbReference type="Proteomes" id="UP000178248">
    <property type="component" value="Unassembled WGS sequence"/>
</dbReference>
<dbReference type="STRING" id="1798551.A3B30_00800"/>
<comment type="function">
    <text evidence="5 6">Cell division protein that is involved in the assembly of the Z ring. May serve as a membrane anchor for the Z ring.</text>
</comment>
<dbReference type="GO" id="GO:0032153">
    <property type="term" value="C:cell division site"/>
    <property type="evidence" value="ECO:0007669"/>
    <property type="project" value="UniProtKB-UniRule"/>
</dbReference>
<dbReference type="AlphaFoldDB" id="A0A1G2BR04"/>
<keyword evidence="3 5" id="KW-0472">Membrane</keyword>
<reference evidence="8 9" key="1">
    <citation type="journal article" date="2016" name="Nat. Commun.">
        <title>Thousands of microbial genomes shed light on interconnected biogeochemical processes in an aquifer system.</title>
        <authorList>
            <person name="Anantharaman K."/>
            <person name="Brown C.T."/>
            <person name="Hug L.A."/>
            <person name="Sharon I."/>
            <person name="Castelle C.J."/>
            <person name="Probst A.J."/>
            <person name="Thomas B.C."/>
            <person name="Singh A."/>
            <person name="Wilkins M.J."/>
            <person name="Karaoz U."/>
            <person name="Brodie E.L."/>
            <person name="Williams K.H."/>
            <person name="Hubbard S.S."/>
            <person name="Banfield J.F."/>
        </authorList>
    </citation>
    <scope>NUCLEOTIDE SEQUENCE [LARGE SCALE GENOMIC DNA]</scope>
</reference>
<protein>
    <recommendedName>
        <fullName evidence="5 6">Cell division protein FtsA</fullName>
    </recommendedName>
</protein>
<dbReference type="Pfam" id="PF02491">
    <property type="entry name" value="SHS2_FTSA"/>
    <property type="match status" value="1"/>
</dbReference>
<dbReference type="InterPro" id="IPR003494">
    <property type="entry name" value="SHS2_FtsA"/>
</dbReference>
<keyword evidence="4 5" id="KW-0131">Cell cycle</keyword>
<dbReference type="NCBIfam" id="TIGR01174">
    <property type="entry name" value="ftsA"/>
    <property type="match status" value="1"/>
</dbReference>
<evidence type="ECO:0000313" key="9">
    <source>
        <dbReference type="Proteomes" id="UP000178248"/>
    </source>
</evidence>
<dbReference type="PIRSF" id="PIRSF003101">
    <property type="entry name" value="FtsA"/>
    <property type="match status" value="1"/>
</dbReference>